<keyword evidence="5" id="KW-0997">Cell inner membrane</keyword>
<reference evidence="12" key="1">
    <citation type="journal article" date="2019" name="Int. J. Syst. Evol. Microbiol.">
        <title>The Global Catalogue of Microorganisms (GCM) 10K type strain sequencing project: providing services to taxonomists for standard genome sequencing and annotation.</title>
        <authorList>
            <consortium name="The Broad Institute Genomics Platform"/>
            <consortium name="The Broad Institute Genome Sequencing Center for Infectious Disease"/>
            <person name="Wu L."/>
            <person name="Ma J."/>
        </authorList>
    </citation>
    <scope>NUCLEOTIDE SEQUENCE [LARGE SCALE GENOMIC DNA]</scope>
    <source>
        <strain evidence="12">NBRC 3266</strain>
    </source>
</reference>
<evidence type="ECO:0000256" key="9">
    <source>
        <dbReference type="ARBA" id="ARBA00023136"/>
    </source>
</evidence>
<evidence type="ECO:0000259" key="10">
    <source>
        <dbReference type="PROSITE" id="PS50893"/>
    </source>
</evidence>
<dbReference type="Pfam" id="PF08352">
    <property type="entry name" value="oligo_HPY"/>
    <property type="match status" value="1"/>
</dbReference>
<evidence type="ECO:0000256" key="6">
    <source>
        <dbReference type="ARBA" id="ARBA00022741"/>
    </source>
</evidence>
<keyword evidence="3" id="KW-0813">Transport</keyword>
<proteinExistence type="inferred from homology"/>
<keyword evidence="9" id="KW-0472">Membrane</keyword>
<keyword evidence="6" id="KW-0547">Nucleotide-binding</keyword>
<evidence type="ECO:0000256" key="1">
    <source>
        <dbReference type="ARBA" id="ARBA00004417"/>
    </source>
</evidence>
<dbReference type="PROSITE" id="PS50893">
    <property type="entry name" value="ABC_TRANSPORTER_2"/>
    <property type="match status" value="1"/>
</dbReference>
<accession>A0ABQ5WUF3</accession>
<dbReference type="CDD" id="cd03257">
    <property type="entry name" value="ABC_NikE_OppD_transporters"/>
    <property type="match status" value="1"/>
</dbReference>
<dbReference type="NCBIfam" id="TIGR01727">
    <property type="entry name" value="oligo_HPY"/>
    <property type="match status" value="1"/>
</dbReference>
<evidence type="ECO:0000256" key="7">
    <source>
        <dbReference type="ARBA" id="ARBA00022840"/>
    </source>
</evidence>
<dbReference type="InterPro" id="IPR050388">
    <property type="entry name" value="ABC_Ni/Peptide_Import"/>
</dbReference>
<dbReference type="InterPro" id="IPR027417">
    <property type="entry name" value="P-loop_NTPase"/>
</dbReference>
<dbReference type="PANTHER" id="PTHR43297">
    <property type="entry name" value="OLIGOPEPTIDE TRANSPORT ATP-BINDING PROTEIN APPD"/>
    <property type="match status" value="1"/>
</dbReference>
<evidence type="ECO:0000256" key="3">
    <source>
        <dbReference type="ARBA" id="ARBA00022448"/>
    </source>
</evidence>
<dbReference type="EMBL" id="BSNV01000020">
    <property type="protein sequence ID" value="GLQ66632.1"/>
    <property type="molecule type" value="Genomic_DNA"/>
</dbReference>
<comment type="similarity">
    <text evidence="2">Belongs to the ABC transporter superfamily.</text>
</comment>
<dbReference type="Pfam" id="PF00005">
    <property type="entry name" value="ABC_tran"/>
    <property type="match status" value="1"/>
</dbReference>
<dbReference type="Gene3D" id="3.40.50.300">
    <property type="entry name" value="P-loop containing nucleotide triphosphate hydrolases"/>
    <property type="match status" value="1"/>
</dbReference>
<keyword evidence="7 11" id="KW-0067">ATP-binding</keyword>
<organism evidence="11 12">
    <name type="scientific">Gluconobacter kondonii</name>
    <dbReference type="NCBI Taxonomy" id="941463"/>
    <lineage>
        <taxon>Bacteria</taxon>
        <taxon>Pseudomonadati</taxon>
        <taxon>Pseudomonadota</taxon>
        <taxon>Alphaproteobacteria</taxon>
        <taxon>Acetobacterales</taxon>
        <taxon>Acetobacteraceae</taxon>
        <taxon>Gluconobacter</taxon>
    </lineage>
</organism>
<keyword evidence="8" id="KW-1278">Translocase</keyword>
<evidence type="ECO:0000256" key="5">
    <source>
        <dbReference type="ARBA" id="ARBA00022519"/>
    </source>
</evidence>
<evidence type="ECO:0000256" key="8">
    <source>
        <dbReference type="ARBA" id="ARBA00022967"/>
    </source>
</evidence>
<dbReference type="InterPro" id="IPR017871">
    <property type="entry name" value="ABC_transporter-like_CS"/>
</dbReference>
<dbReference type="Proteomes" id="UP001156629">
    <property type="component" value="Unassembled WGS sequence"/>
</dbReference>
<dbReference type="InterPro" id="IPR013563">
    <property type="entry name" value="Oligopep_ABC_C"/>
</dbReference>
<sequence length="353" mass="38230">MVSRRAAPEACKILIQRMMSPQPVLQIRDLSVRFGADEVLQRLTLDITVGETLALIGESGSGKSVLALTIMGLLRGGTISHGEVLLHTGEMTHDLTHLEEAAFRKLRGNRMGMIFQEPMSALNPILKIGTQLGECLILHRPDLQTRRARQDEAKHLLASTGIPDPVRALRSYPHQLSGGMRQRVMIAMALSANPALLIADEPTTALDAATRLRILDLIRTLAAERGAATLFITHDFGAARAIADRVAVLYSGSLLEDGPTESVFANSLHPYTRGLIASLPDPAALHPDPKGRMRLTGMPGAIPSLRDRPNGCIFNPRCPLVMPSCLGAPIPMQSFGRTRRAACLRPDLQAVLP</sequence>
<dbReference type="PROSITE" id="PS00211">
    <property type="entry name" value="ABC_TRANSPORTER_1"/>
    <property type="match status" value="1"/>
</dbReference>
<feature type="domain" description="ABC transporter" evidence="10">
    <location>
        <begin position="25"/>
        <end position="276"/>
    </location>
</feature>
<dbReference type="InterPro" id="IPR003593">
    <property type="entry name" value="AAA+_ATPase"/>
</dbReference>
<protein>
    <submittedName>
        <fullName evidence="11">ABC transporter ATP-binding protein</fullName>
    </submittedName>
</protein>
<evidence type="ECO:0000313" key="12">
    <source>
        <dbReference type="Proteomes" id="UP001156629"/>
    </source>
</evidence>
<comment type="subcellular location">
    <subcellularLocation>
        <location evidence="1">Cell inner membrane</location>
        <topology evidence="1">Peripheral membrane protein</topology>
    </subcellularLocation>
</comment>
<dbReference type="InterPro" id="IPR003439">
    <property type="entry name" value="ABC_transporter-like_ATP-bd"/>
</dbReference>
<evidence type="ECO:0000256" key="4">
    <source>
        <dbReference type="ARBA" id="ARBA00022475"/>
    </source>
</evidence>
<dbReference type="PANTHER" id="PTHR43297:SF14">
    <property type="entry name" value="ATPASE AAA-TYPE CORE DOMAIN-CONTAINING PROTEIN"/>
    <property type="match status" value="1"/>
</dbReference>
<dbReference type="GO" id="GO:0005524">
    <property type="term" value="F:ATP binding"/>
    <property type="evidence" value="ECO:0007669"/>
    <property type="project" value="UniProtKB-KW"/>
</dbReference>
<dbReference type="SUPFAM" id="SSF52540">
    <property type="entry name" value="P-loop containing nucleoside triphosphate hydrolases"/>
    <property type="match status" value="1"/>
</dbReference>
<keyword evidence="12" id="KW-1185">Reference proteome</keyword>
<name>A0ABQ5WUF3_9PROT</name>
<keyword evidence="4" id="KW-1003">Cell membrane</keyword>
<dbReference type="SMART" id="SM00382">
    <property type="entry name" value="AAA"/>
    <property type="match status" value="1"/>
</dbReference>
<evidence type="ECO:0000313" key="11">
    <source>
        <dbReference type="EMBL" id="GLQ66632.1"/>
    </source>
</evidence>
<evidence type="ECO:0000256" key="2">
    <source>
        <dbReference type="ARBA" id="ARBA00005417"/>
    </source>
</evidence>
<gene>
    <name evidence="11" type="ORF">GCM10007870_22160</name>
</gene>
<comment type="caution">
    <text evidence="11">The sequence shown here is derived from an EMBL/GenBank/DDBJ whole genome shotgun (WGS) entry which is preliminary data.</text>
</comment>